<evidence type="ECO:0000313" key="2">
    <source>
        <dbReference type="EMBL" id="UUY04822.1"/>
    </source>
</evidence>
<name>A0ABY5PKE8_9ACTN</name>
<proteinExistence type="predicted"/>
<gene>
    <name evidence="2" type="ORF">LRS13_04640</name>
</gene>
<evidence type="ECO:0000313" key="3">
    <source>
        <dbReference type="Proteomes" id="UP001058860"/>
    </source>
</evidence>
<evidence type="ECO:0000256" key="1">
    <source>
        <dbReference type="SAM" id="Phobius"/>
    </source>
</evidence>
<organism evidence="2 3">
    <name type="scientific">Svornostia abyssi</name>
    <dbReference type="NCBI Taxonomy" id="2898438"/>
    <lineage>
        <taxon>Bacteria</taxon>
        <taxon>Bacillati</taxon>
        <taxon>Actinomycetota</taxon>
        <taxon>Thermoleophilia</taxon>
        <taxon>Solirubrobacterales</taxon>
        <taxon>Baekduiaceae</taxon>
        <taxon>Svornostia</taxon>
    </lineage>
</organism>
<feature type="transmembrane region" description="Helical" evidence="1">
    <location>
        <begin position="52"/>
        <end position="69"/>
    </location>
</feature>
<feature type="transmembrane region" description="Helical" evidence="1">
    <location>
        <begin position="89"/>
        <end position="119"/>
    </location>
</feature>
<protein>
    <submittedName>
        <fullName evidence="2">Uncharacterized protein</fullName>
    </submittedName>
</protein>
<keyword evidence="1" id="KW-0812">Transmembrane</keyword>
<keyword evidence="1" id="KW-1133">Transmembrane helix</keyword>
<reference evidence="3" key="1">
    <citation type="submission" date="2021-11" db="EMBL/GenBank/DDBJ databases">
        <title>Cultivation dependent microbiological survey of springs from the worlds oldest radium mine currently devoted to the extraction of radon-saturated water.</title>
        <authorList>
            <person name="Kapinusova G."/>
            <person name="Smrhova T."/>
            <person name="Strejcek M."/>
            <person name="Suman J."/>
            <person name="Jani K."/>
            <person name="Pajer P."/>
            <person name="Uhlik O."/>
        </authorList>
    </citation>
    <scope>NUCLEOTIDE SEQUENCE [LARGE SCALE GENOMIC DNA]</scope>
    <source>
        <strain evidence="3">J379</strain>
    </source>
</reference>
<sequence length="120" mass="13237">MSADLSLDDARTSLAYWEQRAERLPRRAVRARREAHEMAARWRDRVTEAERNVYGTGIFAILLALFVEGRVPETTRHAGRRAARIGTRVAVGAVIVTATFMLLLALLLVAAVLIALGAVL</sequence>
<accession>A0ABY5PKE8</accession>
<keyword evidence="1" id="KW-0472">Membrane</keyword>
<dbReference type="RefSeq" id="WP_353865302.1">
    <property type="nucleotide sequence ID" value="NZ_CP088295.1"/>
</dbReference>
<dbReference type="EMBL" id="CP088295">
    <property type="protein sequence ID" value="UUY04822.1"/>
    <property type="molecule type" value="Genomic_DNA"/>
</dbReference>
<keyword evidence="3" id="KW-1185">Reference proteome</keyword>
<dbReference type="Proteomes" id="UP001058860">
    <property type="component" value="Chromosome"/>
</dbReference>